<feature type="binding site" evidence="4">
    <location>
        <position position="175"/>
    </location>
    <ligand>
        <name>Mn(2+)</name>
        <dbReference type="ChEBI" id="CHEBI:29035"/>
        <label>1</label>
    </ligand>
</feature>
<gene>
    <name evidence="6" type="ORF">M413DRAFT_15739</name>
</gene>
<sequence>MITHIPPSILNSLLLSKRRAKGHIQSYRYGTQFDQSFSGPLSFSHLPYFRCLENEAADFDIAVLGLPFDTAVTYRPGARFGPFAIRSGSRRQREGRGYTLSWANNPFELGHKIIDCGDVPISPFDNALAVDQMEVAYSTLLARKVARGDGVHPMTSLIAKDGQEHPRIVSLGGDHTIVLPILRSLHKVYGPISVIHFDAHLDTWAVYPGQTTDQSRVTHGTFFYLAQEEGLLSNNSVHGGIRCKLTGVEDLDNDDTVGFQVISTDDIDDLGIPAIIRKIRNRIGDSPVYLSLDIDVIDPGLAPATGTPEAGGWTTRELKRIIRGLAGLNFVGADIVEVAPAYDNAEITGIAAADFVHDFLSLLLSKEPPQRPGHHGRGNVAL</sequence>
<evidence type="ECO:0008006" key="8">
    <source>
        <dbReference type="Google" id="ProtNLM"/>
    </source>
</evidence>
<dbReference type="SUPFAM" id="SSF52768">
    <property type="entry name" value="Arginase/deacetylase"/>
    <property type="match status" value="1"/>
</dbReference>
<feature type="binding site" evidence="4">
    <location>
        <position position="202"/>
    </location>
    <ligand>
        <name>Mn(2+)</name>
        <dbReference type="ChEBI" id="CHEBI:29035"/>
        <label>1</label>
    </ligand>
</feature>
<evidence type="ECO:0000256" key="5">
    <source>
        <dbReference type="RuleBase" id="RU003684"/>
    </source>
</evidence>
<dbReference type="HOGENOM" id="CLU_039478_1_1_1"/>
<keyword evidence="2 4" id="KW-0479">Metal-binding</keyword>
<evidence type="ECO:0000256" key="4">
    <source>
        <dbReference type="PIRSR" id="PIRSR036979-1"/>
    </source>
</evidence>
<dbReference type="Gene3D" id="3.40.800.10">
    <property type="entry name" value="Ureohydrolase domain"/>
    <property type="match status" value="1"/>
</dbReference>
<evidence type="ECO:0000256" key="3">
    <source>
        <dbReference type="ARBA" id="ARBA00022801"/>
    </source>
</evidence>
<evidence type="ECO:0000256" key="2">
    <source>
        <dbReference type="ARBA" id="ARBA00022723"/>
    </source>
</evidence>
<evidence type="ECO:0000313" key="7">
    <source>
        <dbReference type="Proteomes" id="UP000053424"/>
    </source>
</evidence>
<dbReference type="GO" id="GO:0033389">
    <property type="term" value="P:putrescine biosynthetic process from arginine, via agmatine"/>
    <property type="evidence" value="ECO:0007669"/>
    <property type="project" value="TreeGrafter"/>
</dbReference>
<dbReference type="EMBL" id="KN831769">
    <property type="protein sequence ID" value="KIM47554.1"/>
    <property type="molecule type" value="Genomic_DNA"/>
</dbReference>
<proteinExistence type="inferred from homology"/>
<dbReference type="AlphaFoldDB" id="A0A0C3CTW9"/>
<protein>
    <recommendedName>
        <fullName evidence="8">Agmatinase</fullName>
    </recommendedName>
</protein>
<dbReference type="GO" id="GO:0046872">
    <property type="term" value="F:metal ion binding"/>
    <property type="evidence" value="ECO:0007669"/>
    <property type="project" value="UniProtKB-KW"/>
</dbReference>
<feature type="binding site" evidence="4">
    <location>
        <position position="295"/>
    </location>
    <ligand>
        <name>Mn(2+)</name>
        <dbReference type="ChEBI" id="CHEBI:29035"/>
        <label>1</label>
    </ligand>
</feature>
<dbReference type="FunFam" id="3.40.800.10:FF:000014">
    <property type="entry name" value="Arginase family protein"/>
    <property type="match status" value="1"/>
</dbReference>
<dbReference type="Pfam" id="PF00491">
    <property type="entry name" value="Arginase"/>
    <property type="match status" value="1"/>
</dbReference>
<dbReference type="PANTHER" id="PTHR11358:SF26">
    <property type="entry name" value="GUANIDINO ACID HYDROLASE, MITOCHONDRIAL"/>
    <property type="match status" value="1"/>
</dbReference>
<name>A0A0C3CTW9_HEBCY</name>
<reference evidence="6 7" key="1">
    <citation type="submission" date="2014-04" db="EMBL/GenBank/DDBJ databases">
        <authorList>
            <consortium name="DOE Joint Genome Institute"/>
            <person name="Kuo A."/>
            <person name="Gay G."/>
            <person name="Dore J."/>
            <person name="Kohler A."/>
            <person name="Nagy L.G."/>
            <person name="Floudas D."/>
            <person name="Copeland A."/>
            <person name="Barry K.W."/>
            <person name="Cichocki N."/>
            <person name="Veneault-Fourrey C."/>
            <person name="LaButti K."/>
            <person name="Lindquist E.A."/>
            <person name="Lipzen A."/>
            <person name="Lundell T."/>
            <person name="Morin E."/>
            <person name="Murat C."/>
            <person name="Sun H."/>
            <person name="Tunlid A."/>
            <person name="Henrissat B."/>
            <person name="Grigoriev I.V."/>
            <person name="Hibbett D.S."/>
            <person name="Martin F."/>
            <person name="Nordberg H.P."/>
            <person name="Cantor M.N."/>
            <person name="Hua S.X."/>
        </authorList>
    </citation>
    <scope>NUCLEOTIDE SEQUENCE [LARGE SCALE GENOMIC DNA]</scope>
    <source>
        <strain evidence="7">h7</strain>
    </source>
</reference>
<dbReference type="PRINTS" id="PR00116">
    <property type="entry name" value="ARGINASE"/>
</dbReference>
<evidence type="ECO:0000313" key="6">
    <source>
        <dbReference type="EMBL" id="KIM47554.1"/>
    </source>
</evidence>
<dbReference type="OrthoDB" id="288726at2759"/>
<dbReference type="Proteomes" id="UP000053424">
    <property type="component" value="Unassembled WGS sequence"/>
</dbReference>
<dbReference type="PIRSF" id="PIRSF036979">
    <property type="entry name" value="Arginase"/>
    <property type="match status" value="1"/>
</dbReference>
<dbReference type="PROSITE" id="PS01053">
    <property type="entry name" value="ARGINASE_1"/>
    <property type="match status" value="1"/>
</dbReference>
<dbReference type="InterPro" id="IPR023696">
    <property type="entry name" value="Ureohydrolase_dom_sf"/>
</dbReference>
<keyword evidence="4" id="KW-0464">Manganese</keyword>
<dbReference type="InterPro" id="IPR020855">
    <property type="entry name" value="Ureohydrolase_Mn_BS"/>
</dbReference>
<keyword evidence="3 5" id="KW-0378">Hydrolase</keyword>
<dbReference type="GO" id="GO:0008783">
    <property type="term" value="F:agmatinase activity"/>
    <property type="evidence" value="ECO:0007669"/>
    <property type="project" value="TreeGrafter"/>
</dbReference>
<keyword evidence="7" id="KW-1185">Reference proteome</keyword>
<feature type="binding site" evidence="4">
    <location>
        <position position="198"/>
    </location>
    <ligand>
        <name>Mn(2+)</name>
        <dbReference type="ChEBI" id="CHEBI:29035"/>
        <label>1</label>
    </ligand>
</feature>
<dbReference type="CDD" id="cd11592">
    <property type="entry name" value="Agmatinase_PAH"/>
    <property type="match status" value="1"/>
</dbReference>
<dbReference type="STRING" id="686832.A0A0C3CTW9"/>
<dbReference type="PANTHER" id="PTHR11358">
    <property type="entry name" value="ARGINASE/AGMATINASE"/>
    <property type="match status" value="1"/>
</dbReference>
<dbReference type="PROSITE" id="PS51409">
    <property type="entry name" value="ARGINASE_2"/>
    <property type="match status" value="1"/>
</dbReference>
<comment type="cofactor">
    <cofactor evidence="4">
        <name>Mn(2+)</name>
        <dbReference type="ChEBI" id="CHEBI:29035"/>
    </cofactor>
    <text evidence="4">Binds 2 manganese ions per subunit.</text>
</comment>
<feature type="binding site" evidence="4">
    <location>
        <position position="293"/>
    </location>
    <ligand>
        <name>Mn(2+)</name>
        <dbReference type="ChEBI" id="CHEBI:29035"/>
        <label>1</label>
    </ligand>
</feature>
<evidence type="ECO:0000256" key="1">
    <source>
        <dbReference type="ARBA" id="ARBA00009227"/>
    </source>
</evidence>
<reference evidence="7" key="2">
    <citation type="submission" date="2015-01" db="EMBL/GenBank/DDBJ databases">
        <title>Evolutionary Origins and Diversification of the Mycorrhizal Mutualists.</title>
        <authorList>
            <consortium name="DOE Joint Genome Institute"/>
            <consortium name="Mycorrhizal Genomics Consortium"/>
            <person name="Kohler A."/>
            <person name="Kuo A."/>
            <person name="Nagy L.G."/>
            <person name="Floudas D."/>
            <person name="Copeland A."/>
            <person name="Barry K.W."/>
            <person name="Cichocki N."/>
            <person name="Veneault-Fourrey C."/>
            <person name="LaButti K."/>
            <person name="Lindquist E.A."/>
            <person name="Lipzen A."/>
            <person name="Lundell T."/>
            <person name="Morin E."/>
            <person name="Murat C."/>
            <person name="Riley R."/>
            <person name="Ohm R."/>
            <person name="Sun H."/>
            <person name="Tunlid A."/>
            <person name="Henrissat B."/>
            <person name="Grigoriev I.V."/>
            <person name="Hibbett D.S."/>
            <person name="Martin F."/>
        </authorList>
    </citation>
    <scope>NUCLEOTIDE SEQUENCE [LARGE SCALE GENOMIC DNA]</scope>
    <source>
        <strain evidence="7">h7</strain>
    </source>
</reference>
<comment type="similarity">
    <text evidence="1">Belongs to the arginase family. Agmatinase subfamily.</text>
</comment>
<dbReference type="InterPro" id="IPR006035">
    <property type="entry name" value="Ureohydrolase"/>
</dbReference>
<accession>A0A0C3CTW9</accession>
<organism evidence="6 7">
    <name type="scientific">Hebeloma cylindrosporum</name>
    <dbReference type="NCBI Taxonomy" id="76867"/>
    <lineage>
        <taxon>Eukaryota</taxon>
        <taxon>Fungi</taxon>
        <taxon>Dikarya</taxon>
        <taxon>Basidiomycota</taxon>
        <taxon>Agaricomycotina</taxon>
        <taxon>Agaricomycetes</taxon>
        <taxon>Agaricomycetidae</taxon>
        <taxon>Agaricales</taxon>
        <taxon>Agaricineae</taxon>
        <taxon>Hymenogastraceae</taxon>
        <taxon>Hebeloma</taxon>
    </lineage>
</organism>
<feature type="binding site" evidence="4">
    <location>
        <position position="200"/>
    </location>
    <ligand>
        <name>Mn(2+)</name>
        <dbReference type="ChEBI" id="CHEBI:29035"/>
        <label>1</label>
    </ligand>
</feature>